<proteinExistence type="predicted"/>
<dbReference type="Proteomes" id="UP001224682">
    <property type="component" value="Unassembled WGS sequence"/>
</dbReference>
<accession>A0ABU0BHW8</accession>
<keyword evidence="2" id="KW-1185">Reference proteome</keyword>
<evidence type="ECO:0000313" key="2">
    <source>
        <dbReference type="Proteomes" id="UP001224682"/>
    </source>
</evidence>
<organism evidence="1 2">
    <name type="scientific">Ancylobacter polymorphus</name>
    <dbReference type="NCBI Taxonomy" id="223390"/>
    <lineage>
        <taxon>Bacteria</taxon>
        <taxon>Pseudomonadati</taxon>
        <taxon>Pseudomonadota</taxon>
        <taxon>Alphaproteobacteria</taxon>
        <taxon>Hyphomicrobiales</taxon>
        <taxon>Xanthobacteraceae</taxon>
        <taxon>Ancylobacter</taxon>
    </lineage>
</organism>
<protein>
    <recommendedName>
        <fullName evidence="3">LysR substrate-binding domain-containing protein</fullName>
    </recommendedName>
</protein>
<sequence>MRAATPTPNIVDRPTTLCMLVMLVFAGYGISIAAAAQLEAIGVDDLMLRPLRDAPAEVNTWLMMRDKTPSEPLSRFIEVLIRLGARKGRHALHEIEDRFRRAAFLLQHGIDDLSRLGLAEAALAQEGFAVLVNAGDDPLARRPGACTKGAGEEWAKLVSAGAASWAKRCAANLLCWMLISSKPSTPQRLRFMHTARR</sequence>
<reference evidence="1 2" key="1">
    <citation type="submission" date="2023-07" db="EMBL/GenBank/DDBJ databases">
        <title>Genomic Encyclopedia of Type Strains, Phase IV (KMG-IV): sequencing the most valuable type-strain genomes for metagenomic binning, comparative biology and taxonomic classification.</title>
        <authorList>
            <person name="Goeker M."/>
        </authorList>
    </citation>
    <scope>NUCLEOTIDE SEQUENCE [LARGE SCALE GENOMIC DNA]</scope>
    <source>
        <strain evidence="1 2">DSM 2457</strain>
    </source>
</reference>
<gene>
    <name evidence="1" type="ORF">J2S75_003951</name>
</gene>
<name>A0ABU0BHW8_9HYPH</name>
<dbReference type="EMBL" id="JAUSUI010000010">
    <property type="protein sequence ID" value="MDQ0304901.1"/>
    <property type="molecule type" value="Genomic_DNA"/>
</dbReference>
<evidence type="ECO:0008006" key="3">
    <source>
        <dbReference type="Google" id="ProtNLM"/>
    </source>
</evidence>
<comment type="caution">
    <text evidence="1">The sequence shown here is derived from an EMBL/GenBank/DDBJ whole genome shotgun (WGS) entry which is preliminary data.</text>
</comment>
<evidence type="ECO:0000313" key="1">
    <source>
        <dbReference type="EMBL" id="MDQ0304901.1"/>
    </source>
</evidence>
<dbReference type="Gene3D" id="3.40.190.10">
    <property type="entry name" value="Periplasmic binding protein-like II"/>
    <property type="match status" value="2"/>
</dbReference>